<feature type="region of interest" description="Disordered" evidence="1">
    <location>
        <begin position="1"/>
        <end position="21"/>
    </location>
</feature>
<name>A0A0B5AW74_9BACL</name>
<dbReference type="STRING" id="1508404.JMA_29570"/>
<evidence type="ECO:0000313" key="3">
    <source>
        <dbReference type="Proteomes" id="UP000031449"/>
    </source>
</evidence>
<accession>A0A0B5AW74</accession>
<evidence type="ECO:0000256" key="1">
    <source>
        <dbReference type="SAM" id="MobiDB-lite"/>
    </source>
</evidence>
<evidence type="ECO:0000313" key="2">
    <source>
        <dbReference type="EMBL" id="AJD92274.1"/>
    </source>
</evidence>
<gene>
    <name evidence="2" type="ORF">JMA_29570</name>
</gene>
<dbReference type="Proteomes" id="UP000031449">
    <property type="component" value="Chromosome"/>
</dbReference>
<organism evidence="2 3">
    <name type="scientific">Jeotgalibacillus malaysiensis</name>
    <dbReference type="NCBI Taxonomy" id="1508404"/>
    <lineage>
        <taxon>Bacteria</taxon>
        <taxon>Bacillati</taxon>
        <taxon>Bacillota</taxon>
        <taxon>Bacilli</taxon>
        <taxon>Bacillales</taxon>
        <taxon>Caryophanaceae</taxon>
        <taxon>Jeotgalibacillus</taxon>
    </lineage>
</organism>
<reference evidence="2 3" key="1">
    <citation type="submission" date="2014-08" db="EMBL/GenBank/DDBJ databases">
        <title>Complete genome of a marine bacteria Jeotgalibacillus malaysiensis.</title>
        <authorList>
            <person name="Yaakop A.S."/>
            <person name="Chan K.-G."/>
            <person name="Goh K.M."/>
        </authorList>
    </citation>
    <scope>NUCLEOTIDE SEQUENCE [LARGE SCALE GENOMIC DNA]</scope>
    <source>
        <strain evidence="2 3">D5</strain>
    </source>
</reference>
<dbReference type="HOGENOM" id="CLU_2752398_0_0_9"/>
<dbReference type="EMBL" id="CP009416">
    <property type="protein sequence ID" value="AJD92274.1"/>
    <property type="molecule type" value="Genomic_DNA"/>
</dbReference>
<dbReference type="AlphaFoldDB" id="A0A0B5AW74"/>
<keyword evidence="3" id="KW-1185">Reference proteome</keyword>
<dbReference type="BioCyc" id="JESP1508404:G14D9-12238-MONOMER"/>
<sequence length="70" mass="8366">MEAETPQPKARRLSNNRQESVRLKRSETIKEVKTKCLSFFFDFNLSKKTHFNPLFYNYSIQNRPKVVKLS</sequence>
<protein>
    <submittedName>
        <fullName evidence="2">Uncharacterized protein</fullName>
    </submittedName>
</protein>
<dbReference type="KEGG" id="jeo:JMA_29570"/>
<proteinExistence type="predicted"/>